<accession>A0ACC4BL58</accession>
<evidence type="ECO:0000313" key="1">
    <source>
        <dbReference type="EMBL" id="KAL3579299.1"/>
    </source>
</evidence>
<proteinExistence type="predicted"/>
<reference evidence="1 2" key="1">
    <citation type="journal article" date="2024" name="Plant Biotechnol. J.">
        <title>Genome and CRISPR/Cas9 system of a widespread forest tree (Populus alba) in the world.</title>
        <authorList>
            <person name="Liu Y.J."/>
            <person name="Jiang P.F."/>
            <person name="Han X.M."/>
            <person name="Li X.Y."/>
            <person name="Wang H.M."/>
            <person name="Wang Y.J."/>
            <person name="Wang X.X."/>
            <person name="Zeng Q.Y."/>
        </authorList>
    </citation>
    <scope>NUCLEOTIDE SEQUENCE [LARGE SCALE GENOMIC DNA]</scope>
    <source>
        <strain evidence="2">cv. PAL-ZL1</strain>
    </source>
</reference>
<keyword evidence="2" id="KW-1185">Reference proteome</keyword>
<sequence>MGNWIHDTYLFTLIERVGKYVWVRMEHLREIKPRCRGGDGLQPTGARRWKLLELVAEQFASTRPFFSIPSITTRFSLTATCRLPVYRMSSLLA</sequence>
<organism evidence="1 2">
    <name type="scientific">Populus alba</name>
    <name type="common">White poplar</name>
    <dbReference type="NCBI Taxonomy" id="43335"/>
    <lineage>
        <taxon>Eukaryota</taxon>
        <taxon>Viridiplantae</taxon>
        <taxon>Streptophyta</taxon>
        <taxon>Embryophyta</taxon>
        <taxon>Tracheophyta</taxon>
        <taxon>Spermatophyta</taxon>
        <taxon>Magnoliopsida</taxon>
        <taxon>eudicotyledons</taxon>
        <taxon>Gunneridae</taxon>
        <taxon>Pentapetalae</taxon>
        <taxon>rosids</taxon>
        <taxon>fabids</taxon>
        <taxon>Malpighiales</taxon>
        <taxon>Salicaceae</taxon>
        <taxon>Saliceae</taxon>
        <taxon>Populus</taxon>
    </lineage>
</organism>
<gene>
    <name evidence="1" type="ORF">D5086_020803</name>
</gene>
<dbReference type="EMBL" id="RCHU02000010">
    <property type="protein sequence ID" value="KAL3579299.1"/>
    <property type="molecule type" value="Genomic_DNA"/>
</dbReference>
<comment type="caution">
    <text evidence="1">The sequence shown here is derived from an EMBL/GenBank/DDBJ whole genome shotgun (WGS) entry which is preliminary data.</text>
</comment>
<dbReference type="Proteomes" id="UP000309997">
    <property type="component" value="Unassembled WGS sequence"/>
</dbReference>
<protein>
    <submittedName>
        <fullName evidence="1">Uncharacterized protein</fullName>
    </submittedName>
</protein>
<evidence type="ECO:0000313" key="2">
    <source>
        <dbReference type="Proteomes" id="UP000309997"/>
    </source>
</evidence>
<name>A0ACC4BL58_POPAL</name>